<evidence type="ECO:0000256" key="14">
    <source>
        <dbReference type="ARBA" id="ARBA00052732"/>
    </source>
</evidence>
<feature type="transmembrane region" description="Helical" evidence="19">
    <location>
        <begin position="213"/>
        <end position="233"/>
    </location>
</feature>
<evidence type="ECO:0000256" key="5">
    <source>
        <dbReference type="ARBA" id="ARBA00022553"/>
    </source>
</evidence>
<comment type="catalytic activity">
    <reaction evidence="12">
        <text>L-histidine(out) + L-arginine(in) = L-histidine(in) + L-arginine(out)</text>
        <dbReference type="Rhea" id="RHEA:71063"/>
        <dbReference type="ChEBI" id="CHEBI:32682"/>
        <dbReference type="ChEBI" id="CHEBI:57595"/>
    </reaction>
    <physiologicalReaction direction="left-to-right" evidence="12">
        <dbReference type="Rhea" id="RHEA:71064"/>
    </physiologicalReaction>
</comment>
<dbReference type="PANTHER" id="PTHR11785:SF512">
    <property type="entry name" value="SOBREMESA, ISOFORM B"/>
    <property type="match status" value="1"/>
</dbReference>
<evidence type="ECO:0000256" key="4">
    <source>
        <dbReference type="ARBA" id="ARBA00022475"/>
    </source>
</evidence>
<accession>A0A6J8AVQ7</accession>
<keyword evidence="21" id="KW-1185">Reference proteome</keyword>
<feature type="transmembrane region" description="Helical" evidence="19">
    <location>
        <begin position="253"/>
        <end position="269"/>
    </location>
</feature>
<keyword evidence="9" id="KW-1015">Disulfide bond</keyword>
<dbReference type="Pfam" id="PF13520">
    <property type="entry name" value="AA_permease_2"/>
    <property type="match status" value="1"/>
</dbReference>
<evidence type="ECO:0000256" key="1">
    <source>
        <dbReference type="ARBA" id="ARBA00004424"/>
    </source>
</evidence>
<protein>
    <recommendedName>
        <fullName evidence="15">b(0,+)-type amino acid transporter 1</fullName>
    </recommendedName>
    <alternativeName>
        <fullName evidence="16">Glycoprotein-associated amino acid transporter b0,+AT1</fullName>
    </alternativeName>
    <alternativeName>
        <fullName evidence="17">Solute carrier family 7 member 9</fullName>
    </alternativeName>
</protein>
<dbReference type="Proteomes" id="UP000507470">
    <property type="component" value="Unassembled WGS sequence"/>
</dbReference>
<evidence type="ECO:0000256" key="11">
    <source>
        <dbReference type="ARBA" id="ARBA00051814"/>
    </source>
</evidence>
<dbReference type="EMBL" id="CACVKT020002011">
    <property type="protein sequence ID" value="CAC5374517.1"/>
    <property type="molecule type" value="Genomic_DNA"/>
</dbReference>
<dbReference type="FunFam" id="1.20.1740.10:FF:000015">
    <property type="entry name" value="B(0,+)-type amino acid transporter 1"/>
    <property type="match status" value="1"/>
</dbReference>
<feature type="transmembrane region" description="Helical" evidence="19">
    <location>
        <begin position="143"/>
        <end position="170"/>
    </location>
</feature>
<evidence type="ECO:0000256" key="17">
    <source>
        <dbReference type="ARBA" id="ARBA00083296"/>
    </source>
</evidence>
<evidence type="ECO:0000313" key="21">
    <source>
        <dbReference type="Proteomes" id="UP000507470"/>
    </source>
</evidence>
<feature type="transmembrane region" description="Helical" evidence="19">
    <location>
        <begin position="290"/>
        <end position="311"/>
    </location>
</feature>
<feature type="transmembrane region" description="Helical" evidence="19">
    <location>
        <begin position="182"/>
        <end position="201"/>
    </location>
</feature>
<dbReference type="PIRSF" id="PIRSF006060">
    <property type="entry name" value="AA_transporter"/>
    <property type="match status" value="1"/>
</dbReference>
<evidence type="ECO:0000256" key="9">
    <source>
        <dbReference type="ARBA" id="ARBA00023157"/>
    </source>
</evidence>
<comment type="catalytic activity">
    <reaction evidence="14">
        <text>L-leucine(out) + L-arginine(in) = L-leucine(in) + L-arginine(out)</text>
        <dbReference type="Rhea" id="RHEA:71059"/>
        <dbReference type="ChEBI" id="CHEBI:32682"/>
        <dbReference type="ChEBI" id="CHEBI:57427"/>
    </reaction>
    <physiologicalReaction direction="left-to-right" evidence="14">
        <dbReference type="Rhea" id="RHEA:71060"/>
    </physiologicalReaction>
</comment>
<feature type="transmembrane region" description="Helical" evidence="19">
    <location>
        <begin position="53"/>
        <end position="74"/>
    </location>
</feature>
<evidence type="ECO:0000256" key="18">
    <source>
        <dbReference type="ARBA" id="ARBA00093193"/>
    </source>
</evidence>
<keyword evidence="6 19" id="KW-0812">Transmembrane</keyword>
<keyword evidence="7 19" id="KW-1133">Transmembrane helix</keyword>
<comment type="catalytic activity">
    <reaction evidence="18">
        <text>L-phenylalanine(out) + L-arginine(in) = L-phenylalanine(in) + L-arginine(out)</text>
        <dbReference type="Rhea" id="RHEA:71067"/>
        <dbReference type="ChEBI" id="CHEBI:32682"/>
        <dbReference type="ChEBI" id="CHEBI:58095"/>
    </reaction>
    <physiologicalReaction direction="left-to-right" evidence="18">
        <dbReference type="Rhea" id="RHEA:71068"/>
    </physiologicalReaction>
</comment>
<organism evidence="20 21">
    <name type="scientific">Mytilus coruscus</name>
    <name type="common">Sea mussel</name>
    <dbReference type="NCBI Taxonomy" id="42192"/>
    <lineage>
        <taxon>Eukaryota</taxon>
        <taxon>Metazoa</taxon>
        <taxon>Spiralia</taxon>
        <taxon>Lophotrochozoa</taxon>
        <taxon>Mollusca</taxon>
        <taxon>Bivalvia</taxon>
        <taxon>Autobranchia</taxon>
        <taxon>Pteriomorphia</taxon>
        <taxon>Mytilida</taxon>
        <taxon>Mytiloidea</taxon>
        <taxon>Mytilidae</taxon>
        <taxon>Mytilinae</taxon>
        <taxon>Mytilus</taxon>
    </lineage>
</organism>
<evidence type="ECO:0000256" key="13">
    <source>
        <dbReference type="ARBA" id="ARBA00052179"/>
    </source>
</evidence>
<evidence type="ECO:0000256" key="3">
    <source>
        <dbReference type="ARBA" id="ARBA00022448"/>
    </source>
</evidence>
<keyword evidence="3" id="KW-0813">Transport</keyword>
<evidence type="ECO:0000256" key="19">
    <source>
        <dbReference type="SAM" id="Phobius"/>
    </source>
</evidence>
<evidence type="ECO:0000256" key="8">
    <source>
        <dbReference type="ARBA" id="ARBA00023136"/>
    </source>
</evidence>
<keyword evidence="8 19" id="KW-0472">Membrane</keyword>
<dbReference type="PANTHER" id="PTHR11785">
    <property type="entry name" value="AMINO ACID TRANSPORTER"/>
    <property type="match status" value="1"/>
</dbReference>
<feature type="transmembrane region" description="Helical" evidence="19">
    <location>
        <begin position="86"/>
        <end position="108"/>
    </location>
</feature>
<sequence length="521" mass="57922">MPYDAKNGKTNNEIRNGNKTEKYKYDQFLVDDTDQNASLDSDKTDSGVKMERSLGLISGTAIISGTMIGSGIFVSPRGVLYGAGSVGMSMVIWLGCGILSMFGALTYAELGSTIPLSGAEHAYFMEAFCQNKKRRNLFGRIPAFLFDWICIFIIRTTMFAGMCFTLGTYVTQPFYPDCMPPLYLTKLVTAISMFILCFINCMSIKFAEKIQVFMMAVKLIAAVIIVAGGCYSLSQGNTETLASGFEGTSTDTAMLVLSFYNGLWAYDGWNNLNFVTEELKNPKKNIPRAICIALPLVMLVYLSINVGYFAVLPKQEILSSDAVAVLWGKRILGIMQWIMPMFVICSCFGSANGSLFSSGRLSYVAARDGHLPSGISFLHVQRHTPIPSMIFTLTLSTLLIIPFDLGALIGIFSFTSWIFYGVSAATVLLLRYRNRHKKLDSYKVPLFIPIVVILLSTFLVLVPLIYLPKPEYKYVVLFMAVGLCIYFLFVYREIKVPYVDSATRLMQKLLVVVPPSQEKSY</sequence>
<dbReference type="Gene3D" id="1.20.1740.10">
    <property type="entry name" value="Amino acid/polyamine transporter I"/>
    <property type="match status" value="1"/>
</dbReference>
<evidence type="ECO:0000256" key="15">
    <source>
        <dbReference type="ARBA" id="ARBA00074336"/>
    </source>
</evidence>
<proteinExistence type="inferred from homology"/>
<name>A0A6J8AVQ7_MYTCO</name>
<dbReference type="OrthoDB" id="5982228at2759"/>
<gene>
    <name evidence="20" type="ORF">MCOR_11878</name>
</gene>
<comment type="catalytic activity">
    <reaction evidence="10">
        <text>L-lysine(out) + L-arginine(in) = L-lysine(in) + L-arginine(out)</text>
        <dbReference type="Rhea" id="RHEA:70827"/>
        <dbReference type="ChEBI" id="CHEBI:32551"/>
        <dbReference type="ChEBI" id="CHEBI:32682"/>
    </reaction>
    <physiologicalReaction direction="left-to-right" evidence="10">
        <dbReference type="Rhea" id="RHEA:70828"/>
    </physiologicalReaction>
</comment>
<evidence type="ECO:0000256" key="16">
    <source>
        <dbReference type="ARBA" id="ARBA00079910"/>
    </source>
</evidence>
<dbReference type="GO" id="GO:0015179">
    <property type="term" value="F:L-amino acid transmembrane transporter activity"/>
    <property type="evidence" value="ECO:0007669"/>
    <property type="project" value="TreeGrafter"/>
</dbReference>
<evidence type="ECO:0000256" key="6">
    <source>
        <dbReference type="ARBA" id="ARBA00022692"/>
    </source>
</evidence>
<feature type="transmembrane region" description="Helical" evidence="19">
    <location>
        <begin position="444"/>
        <end position="466"/>
    </location>
</feature>
<dbReference type="GO" id="GO:0016324">
    <property type="term" value="C:apical plasma membrane"/>
    <property type="evidence" value="ECO:0007669"/>
    <property type="project" value="UniProtKB-SubCell"/>
</dbReference>
<evidence type="ECO:0000256" key="2">
    <source>
        <dbReference type="ARBA" id="ARBA00009523"/>
    </source>
</evidence>
<dbReference type="InterPro" id="IPR002293">
    <property type="entry name" value="AA/rel_permease1"/>
</dbReference>
<comment type="catalytic activity">
    <reaction evidence="13">
        <text>L-cysteine(out) + L-arginine(in) = L-cysteine(in) + L-arginine(out)</text>
        <dbReference type="Rhea" id="RHEA:71071"/>
        <dbReference type="ChEBI" id="CHEBI:32682"/>
        <dbReference type="ChEBI" id="CHEBI:35235"/>
    </reaction>
    <physiologicalReaction direction="left-to-right" evidence="13">
        <dbReference type="Rhea" id="RHEA:71072"/>
    </physiologicalReaction>
</comment>
<evidence type="ECO:0000256" key="7">
    <source>
        <dbReference type="ARBA" id="ARBA00022989"/>
    </source>
</evidence>
<keyword evidence="5" id="KW-0597">Phosphoprotein</keyword>
<evidence type="ECO:0000256" key="10">
    <source>
        <dbReference type="ARBA" id="ARBA00051323"/>
    </source>
</evidence>
<keyword evidence="4" id="KW-1003">Cell membrane</keyword>
<comment type="similarity">
    <text evidence="2">Belongs to the amino acid-polyamine-organocation (APC) superfamily.</text>
</comment>
<comment type="catalytic activity">
    <reaction evidence="11">
        <text>L-cystine(out) + L-arginine(in) = L-cystine(in) + L-arginine(out)</text>
        <dbReference type="Rhea" id="RHEA:71075"/>
        <dbReference type="ChEBI" id="CHEBI:32682"/>
        <dbReference type="ChEBI" id="CHEBI:35491"/>
    </reaction>
    <physiologicalReaction direction="left-to-right" evidence="11">
        <dbReference type="Rhea" id="RHEA:71076"/>
    </physiologicalReaction>
</comment>
<feature type="transmembrane region" description="Helical" evidence="19">
    <location>
        <begin position="386"/>
        <end position="403"/>
    </location>
</feature>
<feature type="transmembrane region" description="Helical" evidence="19">
    <location>
        <begin position="409"/>
        <end position="432"/>
    </location>
</feature>
<comment type="subcellular location">
    <subcellularLocation>
        <location evidence="1">Apical cell membrane</location>
        <topology evidence="1">Multi-pass membrane protein</topology>
    </subcellularLocation>
</comment>
<evidence type="ECO:0000256" key="12">
    <source>
        <dbReference type="ARBA" id="ARBA00051835"/>
    </source>
</evidence>
<dbReference type="AlphaFoldDB" id="A0A6J8AVQ7"/>
<dbReference type="InterPro" id="IPR050598">
    <property type="entry name" value="AminoAcid_Transporter"/>
</dbReference>
<feature type="transmembrane region" description="Helical" evidence="19">
    <location>
        <begin position="331"/>
        <end position="351"/>
    </location>
</feature>
<reference evidence="20 21" key="1">
    <citation type="submission" date="2020-06" db="EMBL/GenBank/DDBJ databases">
        <authorList>
            <person name="Li R."/>
            <person name="Bekaert M."/>
        </authorList>
    </citation>
    <scope>NUCLEOTIDE SEQUENCE [LARGE SCALE GENOMIC DNA]</scope>
    <source>
        <strain evidence="21">wild</strain>
    </source>
</reference>
<evidence type="ECO:0000313" key="20">
    <source>
        <dbReference type="EMBL" id="CAC5374517.1"/>
    </source>
</evidence>
<feature type="transmembrane region" description="Helical" evidence="19">
    <location>
        <begin position="472"/>
        <end position="491"/>
    </location>
</feature>